<gene>
    <name evidence="1" type="ORF">FGL95_30170</name>
</gene>
<dbReference type="Proteomes" id="UP000535543">
    <property type="component" value="Unassembled WGS sequence"/>
</dbReference>
<protein>
    <submittedName>
        <fullName evidence="1">Uncharacterized protein</fullName>
    </submittedName>
</protein>
<comment type="caution">
    <text evidence="1">The sequence shown here is derived from an EMBL/GenBank/DDBJ whole genome shotgun (WGS) entry which is preliminary data.</text>
</comment>
<keyword evidence="2" id="KW-1185">Reference proteome</keyword>
<accession>A0A848KJM0</accession>
<reference evidence="1 2" key="2">
    <citation type="submission" date="2020-06" db="EMBL/GenBank/DDBJ databases">
        <title>Antribacter stalactiti gen. nov., sp. nov., a new member of the family Nacardiaceae isolated from a cave.</title>
        <authorList>
            <person name="Kim I.S."/>
        </authorList>
    </citation>
    <scope>NUCLEOTIDE SEQUENCE [LARGE SCALE GENOMIC DNA]</scope>
    <source>
        <strain evidence="1 2">YC2-7</strain>
    </source>
</reference>
<evidence type="ECO:0000313" key="2">
    <source>
        <dbReference type="Proteomes" id="UP000535543"/>
    </source>
</evidence>
<proteinExistence type="predicted"/>
<sequence>MTKKTAPQIAPHAPRAGIITDITFTLAGEQRGTVDGFNIGTYEARVVLRLGKLRMTFTSAQQAQHVRGYFAMARQGMLLAPQFAPMPRVELDEHTQTSIVAVEWVATPTGSASIEQFRNPRSGKVSNYVALRIGNLTFRILDRIALDRVTELLAKTHGLACVAFPSGEEFTVDPTAADWHERKDVRFARMGTGWVPTR</sequence>
<dbReference type="EMBL" id="VCQU01000016">
    <property type="protein sequence ID" value="NMN99293.1"/>
    <property type="molecule type" value="Genomic_DNA"/>
</dbReference>
<organism evidence="1 2">
    <name type="scientific">Antrihabitans stalactiti</name>
    <dbReference type="NCBI Taxonomy" id="2584121"/>
    <lineage>
        <taxon>Bacteria</taxon>
        <taxon>Bacillati</taxon>
        <taxon>Actinomycetota</taxon>
        <taxon>Actinomycetes</taxon>
        <taxon>Mycobacteriales</taxon>
        <taxon>Nocardiaceae</taxon>
        <taxon>Antrihabitans</taxon>
    </lineage>
</organism>
<dbReference type="AlphaFoldDB" id="A0A848KJM0"/>
<dbReference type="RefSeq" id="WP_169594434.1">
    <property type="nucleotide sequence ID" value="NZ_VCQU01000016.1"/>
</dbReference>
<reference evidence="1 2" key="1">
    <citation type="submission" date="2019-05" db="EMBL/GenBank/DDBJ databases">
        <authorList>
            <person name="Lee S.D."/>
        </authorList>
    </citation>
    <scope>NUCLEOTIDE SEQUENCE [LARGE SCALE GENOMIC DNA]</scope>
    <source>
        <strain evidence="1 2">YC2-7</strain>
    </source>
</reference>
<name>A0A848KJM0_9NOCA</name>
<evidence type="ECO:0000313" key="1">
    <source>
        <dbReference type="EMBL" id="NMN99293.1"/>
    </source>
</evidence>